<accession>A0A1I8EVN3</accession>
<sequence length="326" mass="36738">MGFRNKEKLGARMSEEIINDNGKERLKKRSGNIFKKKKELSWRKKKAAMKQFREDILLEQLIRKPEVSNALIADTNDVGMNKIKNNGKFPMLSIALPGSILNNAQSSELRTYLAGQIARSAAVFCVDEIVVYDETARMKSHVPYREGVVLNKPIKAGRGPICNVGLYKEVQINEDVTLKTGTRVTVKILDIYSERKRYHGCLVNSKQIKQEAGLYWGYKVRLALSLYDALNAEEYDVIIGTSERGKPVSKFEMPFSGKNRILIVFGGLEGLETAIEADKNINCLTPEKLFEHYLNIVPGQGSRIIRTEEAIPITLATLRPMICTDL</sequence>
<dbReference type="Gene3D" id="3.40.1280.10">
    <property type="match status" value="1"/>
</dbReference>
<evidence type="ECO:0008006" key="3">
    <source>
        <dbReference type="Google" id="ProtNLM"/>
    </source>
</evidence>
<dbReference type="PANTHER" id="PTHR12150:SF13">
    <property type="entry name" value="METHYLTRANSFERASE C9ORF114-RELATED"/>
    <property type="match status" value="1"/>
</dbReference>
<comment type="similarity">
    <text evidence="1">Belongs to the class IV-like SAM-binding methyltransferase superfamily.</text>
</comment>
<dbReference type="CDD" id="cd18086">
    <property type="entry name" value="HsC9orf114-like"/>
    <property type="match status" value="1"/>
</dbReference>
<dbReference type="InterPro" id="IPR003750">
    <property type="entry name" value="Put_MeTrfase-C9orf114-like"/>
</dbReference>
<dbReference type="InterPro" id="IPR029028">
    <property type="entry name" value="Alpha/beta_knot_MTases"/>
</dbReference>
<evidence type="ECO:0000313" key="2">
    <source>
        <dbReference type="WBParaSite" id="maker-PairedContig_5411-snap-gene-9.27-mRNA-1"/>
    </source>
</evidence>
<dbReference type="SUPFAM" id="SSF75217">
    <property type="entry name" value="alpha/beta knot"/>
    <property type="match status" value="1"/>
</dbReference>
<reference evidence="2" key="1">
    <citation type="submission" date="2016-11" db="UniProtKB">
        <authorList>
            <consortium name="WormBaseParasite"/>
        </authorList>
    </citation>
    <scope>IDENTIFICATION</scope>
    <source>
        <strain evidence="2">pt0022</strain>
    </source>
</reference>
<dbReference type="PANTHER" id="PTHR12150">
    <property type="entry name" value="CLASS IV SAM-BINDING METHYLTRANSFERASE-RELATED"/>
    <property type="match status" value="1"/>
</dbReference>
<name>A0A1I8EVN3_WUCBA</name>
<dbReference type="WBParaSite" id="maker-PairedContig_5411-snap-gene-9.27-mRNA-1">
    <property type="protein sequence ID" value="maker-PairedContig_5411-snap-gene-9.27-mRNA-1"/>
    <property type="gene ID" value="maker-PairedContig_5411-snap-gene-9.27"/>
</dbReference>
<dbReference type="InterPro" id="IPR029026">
    <property type="entry name" value="tRNA_m1G_MTases_N"/>
</dbReference>
<dbReference type="STRING" id="6293.A0A1I8EVN3"/>
<proteinExistence type="inferred from homology"/>
<organism evidence="2">
    <name type="scientific">Wuchereria bancrofti</name>
    <dbReference type="NCBI Taxonomy" id="6293"/>
    <lineage>
        <taxon>Eukaryota</taxon>
        <taxon>Metazoa</taxon>
        <taxon>Ecdysozoa</taxon>
        <taxon>Nematoda</taxon>
        <taxon>Chromadorea</taxon>
        <taxon>Rhabditida</taxon>
        <taxon>Spirurina</taxon>
        <taxon>Spiruromorpha</taxon>
        <taxon>Filarioidea</taxon>
        <taxon>Onchocercidae</taxon>
        <taxon>Wuchereria</taxon>
    </lineage>
</organism>
<evidence type="ECO:0000256" key="1">
    <source>
        <dbReference type="ARBA" id="ARBA00009841"/>
    </source>
</evidence>
<dbReference type="AlphaFoldDB" id="A0A1I8EVN3"/>
<dbReference type="Pfam" id="PF02598">
    <property type="entry name" value="Methyltrn_RNA_3"/>
    <property type="match status" value="2"/>
</dbReference>
<protein>
    <recommendedName>
        <fullName evidence="3">RNA methyltransferase</fullName>
    </recommendedName>
</protein>